<keyword evidence="2" id="KW-0808">Transferase</keyword>
<organism evidence="7 8">
    <name type="scientific">Candidatus Terraquivivens tikiterensis</name>
    <dbReference type="NCBI Taxonomy" id="1980982"/>
    <lineage>
        <taxon>Archaea</taxon>
        <taxon>Nitrososphaerota</taxon>
        <taxon>Candidatus Wolframiiraptoraceae</taxon>
        <taxon>Candidatus Terraquivivens</taxon>
    </lineage>
</organism>
<dbReference type="InterPro" id="IPR049470">
    <property type="entry name" value="TRM61_C"/>
</dbReference>
<dbReference type="Pfam" id="PF14801">
    <property type="entry name" value="TrmI-like_N"/>
    <property type="match status" value="1"/>
</dbReference>
<dbReference type="AlphaFoldDB" id="A0A2R7Y9E9"/>
<protein>
    <recommendedName>
        <fullName evidence="6">tRNA (adenine(58)-N(1))-methyltransferase catalytic subunit TRM61 C-terminal domain-containing protein</fullName>
    </recommendedName>
</protein>
<evidence type="ECO:0000259" key="6">
    <source>
        <dbReference type="Pfam" id="PF08704"/>
    </source>
</evidence>
<reference evidence="7 8" key="1">
    <citation type="submission" date="2017-04" db="EMBL/GenBank/DDBJ databases">
        <title>Draft Aigarchaeota genome from a New Zealand hot spring.</title>
        <authorList>
            <person name="Reysenbach A.-L."/>
            <person name="Donaho J.A."/>
            <person name="Gerhart J."/>
            <person name="Kelley J.F."/>
            <person name="Kouba K."/>
            <person name="Podar M."/>
            <person name="Stott M."/>
        </authorList>
    </citation>
    <scope>NUCLEOTIDE SEQUENCE [LARGE SCALE GENOMIC DNA]</scope>
    <source>
        <strain evidence="7">NZ13_MG1</strain>
    </source>
</reference>
<feature type="binding site" evidence="5">
    <location>
        <position position="173"/>
    </location>
    <ligand>
        <name>S-adenosyl-L-methionine</name>
        <dbReference type="ChEBI" id="CHEBI:59789"/>
    </ligand>
</feature>
<evidence type="ECO:0000256" key="5">
    <source>
        <dbReference type="PIRSR" id="PIRSR017269-1"/>
    </source>
</evidence>
<feature type="binding site" evidence="5">
    <location>
        <position position="129"/>
    </location>
    <ligand>
        <name>S-adenosyl-L-methionine</name>
        <dbReference type="ChEBI" id="CHEBI:59789"/>
    </ligand>
</feature>
<sequence>MVETIQEGCRVLLLTERRKRYLVKVKPGVRFHTSEGYVDLSDLIGKRYGTRLTSNTGSVWFALKPTILDIVMKMPRPTQIVYPKDLGTIILLGNIRPGSRVLEAGTGSGVLTAVIASYVMPDGVVYSYDIVGEHLENARKQLEELGLLQYVRLKQGDVTVAIEERDLDTVVLDIPTPWLAVPNAYEALSDGGIFVSLSPTIDQVVETVEKLNSSGFVDITTIELLMRTLRVKRGMTRPDHIMRAHTAYITVARKACQGIQG</sequence>
<evidence type="ECO:0000313" key="7">
    <source>
        <dbReference type="EMBL" id="PUA34143.1"/>
    </source>
</evidence>
<dbReference type="GO" id="GO:0031515">
    <property type="term" value="C:tRNA (m1A) methyltransferase complex"/>
    <property type="evidence" value="ECO:0007669"/>
    <property type="project" value="InterPro"/>
</dbReference>
<dbReference type="InterPro" id="IPR029063">
    <property type="entry name" value="SAM-dependent_MTases_sf"/>
</dbReference>
<dbReference type="PANTHER" id="PTHR12133">
    <property type="entry name" value="TRNA (ADENINE(58)-N(1))-METHYLTRANSFERASE"/>
    <property type="match status" value="1"/>
</dbReference>
<dbReference type="GO" id="GO:0030488">
    <property type="term" value="P:tRNA methylation"/>
    <property type="evidence" value="ECO:0007669"/>
    <property type="project" value="InterPro"/>
</dbReference>
<dbReference type="InterPro" id="IPR014816">
    <property type="entry name" value="tRNA_MeTrfase_Gcd14"/>
</dbReference>
<gene>
    <name evidence="7" type="ORF">B9J98_01835</name>
</gene>
<feature type="binding site" evidence="5">
    <location>
        <begin position="108"/>
        <end position="111"/>
    </location>
    <ligand>
        <name>S-adenosyl-L-methionine</name>
        <dbReference type="ChEBI" id="CHEBI:59789"/>
    </ligand>
</feature>
<keyword evidence="3 5" id="KW-0949">S-adenosyl-L-methionine</keyword>
<dbReference type="Proteomes" id="UP000244066">
    <property type="component" value="Unassembled WGS sequence"/>
</dbReference>
<dbReference type="PIRSF" id="PIRSF017269">
    <property type="entry name" value="GCD14"/>
    <property type="match status" value="1"/>
</dbReference>
<proteinExistence type="predicted"/>
<evidence type="ECO:0000256" key="4">
    <source>
        <dbReference type="ARBA" id="ARBA00022694"/>
    </source>
</evidence>
<feature type="binding site" evidence="5">
    <location>
        <position position="157"/>
    </location>
    <ligand>
        <name>S-adenosyl-L-methionine</name>
        <dbReference type="ChEBI" id="CHEBI:59789"/>
    </ligand>
</feature>
<dbReference type="GO" id="GO:0160107">
    <property type="term" value="F:tRNA (adenine(58)-N1)-methyltransferase activity"/>
    <property type="evidence" value="ECO:0007669"/>
    <property type="project" value="InterPro"/>
</dbReference>
<evidence type="ECO:0000256" key="1">
    <source>
        <dbReference type="ARBA" id="ARBA00022603"/>
    </source>
</evidence>
<name>A0A2R7Y9E9_9ARCH</name>
<feature type="domain" description="tRNA (adenine(58)-N(1))-methyltransferase catalytic subunit TRM61 C-terminal" evidence="6">
    <location>
        <begin position="70"/>
        <end position="234"/>
    </location>
</feature>
<dbReference type="CDD" id="cd02440">
    <property type="entry name" value="AdoMet_MTases"/>
    <property type="match status" value="1"/>
</dbReference>
<dbReference type="Gene3D" id="3.40.50.150">
    <property type="entry name" value="Vaccinia Virus protein VP39"/>
    <property type="match status" value="1"/>
</dbReference>
<dbReference type="PANTHER" id="PTHR12133:SF1">
    <property type="entry name" value="TRNA (ADENINE(58)-N(1))-METHYLTRANSFERASE, MITOCHONDRIAL"/>
    <property type="match status" value="1"/>
</dbReference>
<dbReference type="PROSITE" id="PS51620">
    <property type="entry name" value="SAM_TRM61"/>
    <property type="match status" value="1"/>
</dbReference>
<keyword evidence="1" id="KW-0489">Methyltransferase</keyword>
<dbReference type="SUPFAM" id="SSF53335">
    <property type="entry name" value="S-adenosyl-L-methionine-dependent methyltransferases"/>
    <property type="match status" value="1"/>
</dbReference>
<evidence type="ECO:0000256" key="2">
    <source>
        <dbReference type="ARBA" id="ARBA00022679"/>
    </source>
</evidence>
<dbReference type="Pfam" id="PF08704">
    <property type="entry name" value="GCD14"/>
    <property type="match status" value="1"/>
</dbReference>
<dbReference type="EMBL" id="NDWU01000003">
    <property type="protein sequence ID" value="PUA34143.1"/>
    <property type="molecule type" value="Genomic_DNA"/>
</dbReference>
<comment type="caution">
    <text evidence="7">The sequence shown here is derived from an EMBL/GenBank/DDBJ whole genome shotgun (WGS) entry which is preliminary data.</text>
</comment>
<dbReference type="Gene3D" id="3.10.330.20">
    <property type="match status" value="1"/>
</dbReference>
<keyword evidence="4" id="KW-0819">tRNA processing</keyword>
<evidence type="ECO:0000256" key="3">
    <source>
        <dbReference type="ARBA" id="ARBA00022691"/>
    </source>
</evidence>
<accession>A0A2R7Y9E9</accession>
<feature type="binding site" evidence="5">
    <location>
        <position position="134"/>
    </location>
    <ligand>
        <name>S-adenosyl-L-methionine</name>
        <dbReference type="ChEBI" id="CHEBI:59789"/>
    </ligand>
</feature>
<evidence type="ECO:0000313" key="8">
    <source>
        <dbReference type="Proteomes" id="UP000244066"/>
    </source>
</evidence>